<feature type="transmembrane region" description="Helical" evidence="6">
    <location>
        <begin position="283"/>
        <end position="303"/>
    </location>
</feature>
<evidence type="ECO:0000256" key="1">
    <source>
        <dbReference type="ARBA" id="ARBA00004651"/>
    </source>
</evidence>
<feature type="transmembrane region" description="Helical" evidence="6">
    <location>
        <begin position="309"/>
        <end position="333"/>
    </location>
</feature>
<evidence type="ECO:0000256" key="2">
    <source>
        <dbReference type="ARBA" id="ARBA00022475"/>
    </source>
</evidence>
<dbReference type="Gene3D" id="1.20.1250.20">
    <property type="entry name" value="MFS general substrate transporter like domains"/>
    <property type="match status" value="2"/>
</dbReference>
<keyword evidence="2" id="KW-1003">Cell membrane</keyword>
<feature type="transmembrane region" description="Helical" evidence="6">
    <location>
        <begin position="57"/>
        <end position="75"/>
    </location>
</feature>
<evidence type="ECO:0000256" key="5">
    <source>
        <dbReference type="ARBA" id="ARBA00023136"/>
    </source>
</evidence>
<dbReference type="InterPro" id="IPR036259">
    <property type="entry name" value="MFS_trans_sf"/>
</dbReference>
<feature type="transmembrane region" description="Helical" evidence="6">
    <location>
        <begin position="143"/>
        <end position="161"/>
    </location>
</feature>
<evidence type="ECO:0000313" key="9">
    <source>
        <dbReference type="Proteomes" id="UP000032360"/>
    </source>
</evidence>
<feature type="transmembrane region" description="Helical" evidence="6">
    <location>
        <begin position="228"/>
        <end position="249"/>
    </location>
</feature>
<dbReference type="AlphaFoldDB" id="A0A0D8HK09"/>
<feature type="transmembrane region" description="Helical" evidence="6">
    <location>
        <begin position="376"/>
        <end position="395"/>
    </location>
</feature>
<dbReference type="InterPro" id="IPR011701">
    <property type="entry name" value="MFS"/>
</dbReference>
<feature type="transmembrane region" description="Helical" evidence="6">
    <location>
        <begin position="173"/>
        <end position="194"/>
    </location>
</feature>
<dbReference type="InterPro" id="IPR020846">
    <property type="entry name" value="MFS_dom"/>
</dbReference>
<keyword evidence="4 6" id="KW-1133">Transmembrane helix</keyword>
<dbReference type="PANTHER" id="PTHR43124:SF3">
    <property type="entry name" value="CHLORAMPHENICOL EFFLUX PUMP RV0191"/>
    <property type="match status" value="1"/>
</dbReference>
<dbReference type="GO" id="GO:0005886">
    <property type="term" value="C:plasma membrane"/>
    <property type="evidence" value="ECO:0007669"/>
    <property type="project" value="UniProtKB-SubCell"/>
</dbReference>
<evidence type="ECO:0000259" key="7">
    <source>
        <dbReference type="PROSITE" id="PS50850"/>
    </source>
</evidence>
<feature type="transmembrane region" description="Helical" evidence="6">
    <location>
        <begin position="255"/>
        <end position="276"/>
    </location>
</feature>
<dbReference type="PROSITE" id="PS50850">
    <property type="entry name" value="MFS"/>
    <property type="match status" value="1"/>
</dbReference>
<sequence>MNDRKATTKSMRTENYKTSLILLLCMAGFYRMSENALQSSYGPFGRSLLGINAPEIGLASTLAGIITILANIVLVIRGGKHHQNRSLALGIVSITIANLLLVTSHSLATYLASNLFLGLASGLVMPGLTTLAGRLKGIGQERALTAFTVALTGSLALGPLIESFTLKVEHNSLRLGVLVFLPFVIIAMVTLGIISNQSHESSSADAPQHKTGKPPTSRALRIAIRAQLINQMPFVTVIVFGVLIGHSLYQSTTATSQLAFTVFFGVALVVRATLVWRSKRIDVRLWIVIGTVPMVLGLTIMSMGRTVAVFFLAMIILGIGHGLMFPLAISLVAKETLPENVARANAALFTATSAATATAPIFVGVLWKFMGYRPTLLAVAIIVLALGASNLTLVTHRANDDPAIR</sequence>
<dbReference type="RefSeq" id="WP_052605398.1">
    <property type="nucleotide sequence ID" value="NZ_JXYS01000042.1"/>
</dbReference>
<feature type="transmembrane region" description="Helical" evidence="6">
    <location>
        <begin position="110"/>
        <end position="131"/>
    </location>
</feature>
<evidence type="ECO:0000256" key="6">
    <source>
        <dbReference type="SAM" id="Phobius"/>
    </source>
</evidence>
<keyword evidence="5 6" id="KW-0472">Membrane</keyword>
<dbReference type="EMBL" id="JXYS01000042">
    <property type="protein sequence ID" value="KJF17421.1"/>
    <property type="molecule type" value="Genomic_DNA"/>
</dbReference>
<feature type="transmembrane region" description="Helical" evidence="6">
    <location>
        <begin position="87"/>
        <end position="104"/>
    </location>
</feature>
<keyword evidence="3 6" id="KW-0812">Transmembrane</keyword>
<name>A0A0D8HK09_9ACTN</name>
<dbReference type="Pfam" id="PF07690">
    <property type="entry name" value="MFS_1"/>
    <property type="match status" value="2"/>
</dbReference>
<keyword evidence="9" id="KW-1185">Reference proteome</keyword>
<feature type="transmembrane region" description="Helical" evidence="6">
    <location>
        <begin position="345"/>
        <end position="370"/>
    </location>
</feature>
<evidence type="ECO:0000256" key="4">
    <source>
        <dbReference type="ARBA" id="ARBA00022989"/>
    </source>
</evidence>
<evidence type="ECO:0000313" key="8">
    <source>
        <dbReference type="EMBL" id="KJF17421.1"/>
    </source>
</evidence>
<protein>
    <submittedName>
        <fullName evidence="8">Major facilitator superfamily protein</fullName>
    </submittedName>
</protein>
<dbReference type="GO" id="GO:0022857">
    <property type="term" value="F:transmembrane transporter activity"/>
    <property type="evidence" value="ECO:0007669"/>
    <property type="project" value="InterPro"/>
</dbReference>
<feature type="domain" description="Major facilitator superfamily (MFS) profile" evidence="7">
    <location>
        <begin position="219"/>
        <end position="405"/>
    </location>
</feature>
<accession>A0A0D8HK09</accession>
<gene>
    <name evidence="8" type="ORF">AXFE_16990</name>
</gene>
<proteinExistence type="predicted"/>
<comment type="subcellular location">
    <subcellularLocation>
        <location evidence="1">Cell membrane</location>
        <topology evidence="1">Multi-pass membrane protein</topology>
    </subcellularLocation>
</comment>
<organism evidence="8 9">
    <name type="scientific">Acidithrix ferrooxidans</name>
    <dbReference type="NCBI Taxonomy" id="1280514"/>
    <lineage>
        <taxon>Bacteria</taxon>
        <taxon>Bacillati</taxon>
        <taxon>Actinomycetota</taxon>
        <taxon>Acidimicrobiia</taxon>
        <taxon>Acidimicrobiales</taxon>
        <taxon>Acidimicrobiaceae</taxon>
        <taxon>Acidithrix</taxon>
    </lineage>
</organism>
<dbReference type="SUPFAM" id="SSF103473">
    <property type="entry name" value="MFS general substrate transporter"/>
    <property type="match status" value="1"/>
</dbReference>
<dbReference type="STRING" id="1280514.AXFE_16990"/>
<dbReference type="InterPro" id="IPR050189">
    <property type="entry name" value="MFS_Efflux_Transporters"/>
</dbReference>
<dbReference type="Proteomes" id="UP000032360">
    <property type="component" value="Unassembled WGS sequence"/>
</dbReference>
<evidence type="ECO:0000256" key="3">
    <source>
        <dbReference type="ARBA" id="ARBA00022692"/>
    </source>
</evidence>
<reference evidence="8 9" key="1">
    <citation type="submission" date="2015-01" db="EMBL/GenBank/DDBJ databases">
        <title>Draft genome of the acidophilic iron oxidizer Acidithrix ferrooxidans strain Py-F3.</title>
        <authorList>
            <person name="Poehlein A."/>
            <person name="Eisen S."/>
            <person name="Schloemann M."/>
            <person name="Johnson B.D."/>
            <person name="Daniel R."/>
            <person name="Muehling M."/>
        </authorList>
    </citation>
    <scope>NUCLEOTIDE SEQUENCE [LARGE SCALE GENOMIC DNA]</scope>
    <source>
        <strain evidence="8 9">Py-F3</strain>
    </source>
</reference>
<dbReference type="PANTHER" id="PTHR43124">
    <property type="entry name" value="PURINE EFFLUX PUMP PBUE"/>
    <property type="match status" value="1"/>
</dbReference>
<comment type="caution">
    <text evidence="8">The sequence shown here is derived from an EMBL/GenBank/DDBJ whole genome shotgun (WGS) entry which is preliminary data.</text>
</comment>